<organism evidence="2 3">
    <name type="scientific">Nephila pilipes</name>
    <name type="common">Giant wood spider</name>
    <name type="synonym">Nephila maculata</name>
    <dbReference type="NCBI Taxonomy" id="299642"/>
    <lineage>
        <taxon>Eukaryota</taxon>
        <taxon>Metazoa</taxon>
        <taxon>Ecdysozoa</taxon>
        <taxon>Arthropoda</taxon>
        <taxon>Chelicerata</taxon>
        <taxon>Arachnida</taxon>
        <taxon>Araneae</taxon>
        <taxon>Araneomorphae</taxon>
        <taxon>Entelegynae</taxon>
        <taxon>Araneoidea</taxon>
        <taxon>Nephilidae</taxon>
        <taxon>Nephila</taxon>
    </lineage>
</organism>
<evidence type="ECO:0000256" key="1">
    <source>
        <dbReference type="SAM" id="MobiDB-lite"/>
    </source>
</evidence>
<gene>
    <name evidence="2" type="ORF">NPIL_414551</name>
</gene>
<dbReference type="AlphaFoldDB" id="A0A8X6NNQ2"/>
<reference evidence="2" key="1">
    <citation type="submission" date="2020-08" db="EMBL/GenBank/DDBJ databases">
        <title>Multicomponent nature underlies the extraordinary mechanical properties of spider dragline silk.</title>
        <authorList>
            <person name="Kono N."/>
            <person name="Nakamura H."/>
            <person name="Mori M."/>
            <person name="Yoshida Y."/>
            <person name="Ohtoshi R."/>
            <person name="Malay A.D."/>
            <person name="Moran D.A.P."/>
            <person name="Tomita M."/>
            <person name="Numata K."/>
            <person name="Arakawa K."/>
        </authorList>
    </citation>
    <scope>NUCLEOTIDE SEQUENCE</scope>
</reference>
<evidence type="ECO:0000313" key="2">
    <source>
        <dbReference type="EMBL" id="GFT25740.1"/>
    </source>
</evidence>
<name>A0A8X6NNQ2_NEPPI</name>
<sequence length="85" mass="9646">MPATTKAGTFQQVSSPKKTSQSRRRRQALLNLGRVTHTTHLQGSRESFCVFGEFLSGPAGRKNVLEPYIYERSVSLMSLLIQWYN</sequence>
<accession>A0A8X6NNQ2</accession>
<comment type="caution">
    <text evidence="2">The sequence shown here is derived from an EMBL/GenBank/DDBJ whole genome shotgun (WGS) entry which is preliminary data.</text>
</comment>
<feature type="compositionally biased region" description="Polar residues" evidence="1">
    <location>
        <begin position="1"/>
        <end position="19"/>
    </location>
</feature>
<keyword evidence="3" id="KW-1185">Reference proteome</keyword>
<protein>
    <submittedName>
        <fullName evidence="2">Uncharacterized protein</fullName>
    </submittedName>
</protein>
<proteinExistence type="predicted"/>
<dbReference type="EMBL" id="BMAW01060335">
    <property type="protein sequence ID" value="GFT25740.1"/>
    <property type="molecule type" value="Genomic_DNA"/>
</dbReference>
<evidence type="ECO:0000313" key="3">
    <source>
        <dbReference type="Proteomes" id="UP000887013"/>
    </source>
</evidence>
<feature type="region of interest" description="Disordered" evidence="1">
    <location>
        <begin position="1"/>
        <end position="24"/>
    </location>
</feature>
<dbReference type="Proteomes" id="UP000887013">
    <property type="component" value="Unassembled WGS sequence"/>
</dbReference>